<reference evidence="7 8" key="1">
    <citation type="journal article" date="2013" name="BMC Genomics">
        <title>Reconstruction of the lipid metabolism for the microalga Monoraphidium neglectum from its genome sequence reveals characteristics suitable for biofuel production.</title>
        <authorList>
            <person name="Bogen C."/>
            <person name="Al-Dilaimi A."/>
            <person name="Albersmeier A."/>
            <person name="Wichmann J."/>
            <person name="Grundmann M."/>
            <person name="Rupp O."/>
            <person name="Lauersen K.J."/>
            <person name="Blifernez-Klassen O."/>
            <person name="Kalinowski J."/>
            <person name="Goesmann A."/>
            <person name="Mussgnug J.H."/>
            <person name="Kruse O."/>
        </authorList>
    </citation>
    <scope>NUCLEOTIDE SEQUENCE [LARGE SCALE GENOMIC DNA]</scope>
    <source>
        <strain evidence="7 8">SAG 48.87</strain>
    </source>
</reference>
<proteinExistence type="predicted"/>
<evidence type="ECO:0000256" key="2">
    <source>
        <dbReference type="ARBA" id="ARBA00022723"/>
    </source>
</evidence>
<comment type="cofactor">
    <cofactor evidence="1">
        <name>Zn(2+)</name>
        <dbReference type="ChEBI" id="CHEBI:29105"/>
    </cofactor>
</comment>
<dbReference type="EMBL" id="KK101294">
    <property type="protein sequence ID" value="KIZ01405.1"/>
    <property type="molecule type" value="Genomic_DNA"/>
</dbReference>
<keyword evidence="4" id="KW-0862">Zinc</keyword>
<feature type="region of interest" description="Disordered" evidence="5">
    <location>
        <begin position="253"/>
        <end position="311"/>
    </location>
</feature>
<dbReference type="Gene3D" id="3.20.20.140">
    <property type="entry name" value="Metal-dependent hydrolases"/>
    <property type="match status" value="1"/>
</dbReference>
<dbReference type="InterPro" id="IPR051607">
    <property type="entry name" value="Metallo-dep_hydrolases"/>
</dbReference>
<dbReference type="KEGG" id="mng:MNEG_6555"/>
<dbReference type="EC" id="3.5.4.3" evidence="7"/>
<sequence>MLAFRGAVVQMPSMGEVNILPDAAIIVDASGAIAAIGDGSDIEALCATHGVPASAVRVLGPQQMLLPGFVDTHIHAPQLPFTGTGTDLPLFDWLNTYTFPTEAALRDAARARDVYSRLVARTLSLGTTTAAYFTTLHMEPCKGAAHGPPPSSPNPLTCMHPAMCVIATANPEVLADIVESVGQRAVIGKVVDYVISKRCPRLTPAVIPRFPPTCSPAMLAGLGRLAAETGAHVHSHISESRDEVRATAALHLGRAGSGGDGTAAGGGGPGAEPEQGRAGNDCGSDGRGAPGGCGGDLEAGEGGGAAAAEEEFDGSSDVEVFRAAGLLTPGSVFAHGTQLGPAGLAAMAAAGAAISHCPLSNFYFGDGLLDVARALRAGVTVGLGSDIAGGYSYSMLVAARMAVANSHALKAASLSAGGAARSVAAAAADHVLDWKHALWLATEGGARALGLGGPRGPAGALEPGHAFDALLIDAGCGAAFDAFEGDELMQLLEKFVHLGDDRHIREVFVQGARAWPPRAPAGS</sequence>
<name>A0A0D2MDY3_9CHLO</name>
<accession>A0A0D2MDY3</accession>
<feature type="compositionally biased region" description="Gly residues" evidence="5">
    <location>
        <begin position="255"/>
        <end position="270"/>
    </location>
</feature>
<dbReference type="Proteomes" id="UP000054498">
    <property type="component" value="Unassembled WGS sequence"/>
</dbReference>
<dbReference type="SUPFAM" id="SSF51556">
    <property type="entry name" value="Metallo-dependent hydrolases"/>
    <property type="match status" value="1"/>
</dbReference>
<dbReference type="AlphaFoldDB" id="A0A0D2MDY3"/>
<dbReference type="Pfam" id="PF01979">
    <property type="entry name" value="Amidohydro_1"/>
    <property type="match status" value="1"/>
</dbReference>
<organism evidence="7 8">
    <name type="scientific">Monoraphidium neglectum</name>
    <dbReference type="NCBI Taxonomy" id="145388"/>
    <lineage>
        <taxon>Eukaryota</taxon>
        <taxon>Viridiplantae</taxon>
        <taxon>Chlorophyta</taxon>
        <taxon>core chlorophytes</taxon>
        <taxon>Chlorophyceae</taxon>
        <taxon>CS clade</taxon>
        <taxon>Sphaeropleales</taxon>
        <taxon>Selenastraceae</taxon>
        <taxon>Monoraphidium</taxon>
    </lineage>
</organism>
<dbReference type="InterPro" id="IPR006680">
    <property type="entry name" value="Amidohydro-rel"/>
</dbReference>
<evidence type="ECO:0000256" key="4">
    <source>
        <dbReference type="ARBA" id="ARBA00022833"/>
    </source>
</evidence>
<evidence type="ECO:0000259" key="6">
    <source>
        <dbReference type="Pfam" id="PF01979"/>
    </source>
</evidence>
<evidence type="ECO:0000313" key="8">
    <source>
        <dbReference type="Proteomes" id="UP000054498"/>
    </source>
</evidence>
<dbReference type="STRING" id="145388.A0A0D2MDY3"/>
<dbReference type="PANTHER" id="PTHR11271">
    <property type="entry name" value="GUANINE DEAMINASE"/>
    <property type="match status" value="1"/>
</dbReference>
<dbReference type="GO" id="GO:0008892">
    <property type="term" value="F:guanine deaminase activity"/>
    <property type="evidence" value="ECO:0007669"/>
    <property type="project" value="UniProtKB-EC"/>
</dbReference>
<dbReference type="SUPFAM" id="SSF51338">
    <property type="entry name" value="Composite domain of metallo-dependent hydrolases"/>
    <property type="match status" value="1"/>
</dbReference>
<keyword evidence="2" id="KW-0479">Metal-binding</keyword>
<evidence type="ECO:0000256" key="5">
    <source>
        <dbReference type="SAM" id="MobiDB-lite"/>
    </source>
</evidence>
<evidence type="ECO:0000256" key="3">
    <source>
        <dbReference type="ARBA" id="ARBA00022801"/>
    </source>
</evidence>
<gene>
    <name evidence="7" type="ORF">MNEG_6555</name>
</gene>
<dbReference type="OrthoDB" id="194468at2759"/>
<dbReference type="PANTHER" id="PTHR11271:SF6">
    <property type="entry name" value="GUANINE DEAMINASE"/>
    <property type="match status" value="1"/>
</dbReference>
<dbReference type="InterPro" id="IPR032466">
    <property type="entry name" value="Metal_Hydrolase"/>
</dbReference>
<feature type="compositionally biased region" description="Gly residues" evidence="5">
    <location>
        <begin position="285"/>
        <end position="305"/>
    </location>
</feature>
<evidence type="ECO:0000256" key="1">
    <source>
        <dbReference type="ARBA" id="ARBA00001947"/>
    </source>
</evidence>
<keyword evidence="3 7" id="KW-0378">Hydrolase</keyword>
<keyword evidence="8" id="KW-1185">Reference proteome</keyword>
<evidence type="ECO:0000313" key="7">
    <source>
        <dbReference type="EMBL" id="KIZ01405.1"/>
    </source>
</evidence>
<feature type="domain" description="Amidohydrolase-related" evidence="6">
    <location>
        <begin position="64"/>
        <end position="511"/>
    </location>
</feature>
<dbReference type="GO" id="GO:0008270">
    <property type="term" value="F:zinc ion binding"/>
    <property type="evidence" value="ECO:0007669"/>
    <property type="project" value="TreeGrafter"/>
</dbReference>
<protein>
    <submittedName>
        <fullName evidence="7">Guanine deaminase</fullName>
        <ecNumber evidence="7">3.5.4.3</ecNumber>
    </submittedName>
</protein>
<dbReference type="GeneID" id="25739431"/>
<dbReference type="RefSeq" id="XP_013900424.1">
    <property type="nucleotide sequence ID" value="XM_014044970.1"/>
</dbReference>
<dbReference type="InterPro" id="IPR011059">
    <property type="entry name" value="Metal-dep_hydrolase_composite"/>
</dbReference>
<dbReference type="GO" id="GO:0005829">
    <property type="term" value="C:cytosol"/>
    <property type="evidence" value="ECO:0007669"/>
    <property type="project" value="TreeGrafter"/>
</dbReference>
<dbReference type="Gene3D" id="2.30.40.10">
    <property type="entry name" value="Urease, subunit C, domain 1"/>
    <property type="match status" value="1"/>
</dbReference>
<dbReference type="UniPathway" id="UPA00603">
    <property type="reaction ID" value="UER00660"/>
</dbReference>
<dbReference type="GO" id="GO:0006147">
    <property type="term" value="P:guanine catabolic process"/>
    <property type="evidence" value="ECO:0007669"/>
    <property type="project" value="UniProtKB-UniPathway"/>
</dbReference>